<keyword evidence="1" id="KW-0472">Membrane</keyword>
<keyword evidence="3" id="KW-1185">Reference proteome</keyword>
<feature type="transmembrane region" description="Helical" evidence="1">
    <location>
        <begin position="62"/>
        <end position="80"/>
    </location>
</feature>
<keyword evidence="1" id="KW-0812">Transmembrane</keyword>
<proteinExistence type="predicted"/>
<dbReference type="KEGG" id="afo:Afer_1465"/>
<name>C7M080_ACIFD</name>
<organism evidence="2 3">
    <name type="scientific">Acidimicrobium ferrooxidans (strain DSM 10331 / JCM 15462 / NBRC 103882 / ICP)</name>
    <dbReference type="NCBI Taxonomy" id="525909"/>
    <lineage>
        <taxon>Bacteria</taxon>
        <taxon>Bacillati</taxon>
        <taxon>Actinomycetota</taxon>
        <taxon>Acidimicrobiia</taxon>
        <taxon>Acidimicrobiales</taxon>
        <taxon>Acidimicrobiaceae</taxon>
        <taxon>Acidimicrobium</taxon>
    </lineage>
</organism>
<reference evidence="2 3" key="1">
    <citation type="journal article" date="2009" name="Stand. Genomic Sci.">
        <title>Complete genome sequence of Acidimicrobium ferrooxidans type strain (ICP).</title>
        <authorList>
            <person name="Clum A."/>
            <person name="Nolan M."/>
            <person name="Lang E."/>
            <person name="Glavina Del Rio T."/>
            <person name="Tice H."/>
            <person name="Copeland A."/>
            <person name="Cheng J.F."/>
            <person name="Lucas S."/>
            <person name="Chen F."/>
            <person name="Bruce D."/>
            <person name="Goodwin L."/>
            <person name="Pitluck S."/>
            <person name="Ivanova N."/>
            <person name="Mavrommatis K."/>
            <person name="Mikhailova N."/>
            <person name="Pati A."/>
            <person name="Chen A."/>
            <person name="Palaniappan K."/>
            <person name="Goker M."/>
            <person name="Spring S."/>
            <person name="Land M."/>
            <person name="Hauser L."/>
            <person name="Chang Y.J."/>
            <person name="Jeffries C.C."/>
            <person name="Chain P."/>
            <person name="Bristow J."/>
            <person name="Eisen J.A."/>
            <person name="Markowitz V."/>
            <person name="Hugenholtz P."/>
            <person name="Kyrpides N.C."/>
            <person name="Klenk H.P."/>
            <person name="Lapidus A."/>
        </authorList>
    </citation>
    <scope>NUCLEOTIDE SEQUENCE [LARGE SCALE GENOMIC DNA]</scope>
    <source>
        <strain evidence="3">DSM 10331 / JCM 15462 / NBRC 103882 / ICP</strain>
    </source>
</reference>
<feature type="transmembrane region" description="Helical" evidence="1">
    <location>
        <begin position="113"/>
        <end position="131"/>
    </location>
</feature>
<evidence type="ECO:0000313" key="2">
    <source>
        <dbReference type="EMBL" id="ACU54388.1"/>
    </source>
</evidence>
<sequence length="133" mass="13980">MDVRAPRRAIWLLGAALVAAGIVVEGVSTPFTWPARLATGALIAWGLGVARPWTTTDGIARVVRSAVVAALVVATVFTAVELVELVHGPRGHYPTFSSMVEAVVLRSKVDGFGLGRSVLAAAWVVLGRWLLAP</sequence>
<keyword evidence="1" id="KW-1133">Transmembrane helix</keyword>
<dbReference type="EMBL" id="CP001631">
    <property type="protein sequence ID" value="ACU54388.1"/>
    <property type="molecule type" value="Genomic_DNA"/>
</dbReference>
<gene>
    <name evidence="2" type="ordered locus">Afer_1465</name>
</gene>
<dbReference type="AlphaFoldDB" id="C7M080"/>
<feature type="transmembrane region" description="Helical" evidence="1">
    <location>
        <begin position="31"/>
        <end position="50"/>
    </location>
</feature>
<dbReference type="STRING" id="525909.Afer_1465"/>
<protein>
    <submittedName>
        <fullName evidence="2">Uncharacterized protein</fullName>
    </submittedName>
</protein>
<dbReference type="HOGENOM" id="CLU_1902125_0_0_11"/>
<accession>C7M080</accession>
<evidence type="ECO:0000313" key="3">
    <source>
        <dbReference type="Proteomes" id="UP000000771"/>
    </source>
</evidence>
<evidence type="ECO:0000256" key="1">
    <source>
        <dbReference type="SAM" id="Phobius"/>
    </source>
</evidence>
<dbReference type="RefSeq" id="WP_015798871.1">
    <property type="nucleotide sequence ID" value="NC_013124.1"/>
</dbReference>
<dbReference type="Proteomes" id="UP000000771">
    <property type="component" value="Chromosome"/>
</dbReference>